<protein>
    <recommendedName>
        <fullName evidence="3">Homing endonuclease LAGLIDADG domain-containing protein</fullName>
    </recommendedName>
</protein>
<reference evidence="1" key="1">
    <citation type="journal article" date="2023" name="Insect Mol. Biol.">
        <title>Genome sequencing provides insights into the evolution of gene families encoding plant cell wall-degrading enzymes in longhorned beetles.</title>
        <authorList>
            <person name="Shin N.R."/>
            <person name="Okamura Y."/>
            <person name="Kirsch R."/>
            <person name="Pauchet Y."/>
        </authorList>
    </citation>
    <scope>NUCLEOTIDE SEQUENCE</scope>
    <source>
        <strain evidence="1">RBIC_L_NR</strain>
    </source>
</reference>
<name>A0AAV8YFZ8_9CUCU</name>
<evidence type="ECO:0008006" key="3">
    <source>
        <dbReference type="Google" id="ProtNLM"/>
    </source>
</evidence>
<comment type="caution">
    <text evidence="1">The sequence shown here is derived from an EMBL/GenBank/DDBJ whole genome shotgun (WGS) entry which is preliminary data.</text>
</comment>
<keyword evidence="2" id="KW-1185">Reference proteome</keyword>
<gene>
    <name evidence="1" type="ORF">NQ314_007967</name>
</gene>
<dbReference type="PANTHER" id="PTHR33480">
    <property type="entry name" value="SET DOMAIN-CONTAINING PROTEIN-RELATED"/>
    <property type="match status" value="1"/>
</dbReference>
<accession>A0AAV8YFZ8</accession>
<evidence type="ECO:0000313" key="2">
    <source>
        <dbReference type="Proteomes" id="UP001162156"/>
    </source>
</evidence>
<dbReference type="PANTHER" id="PTHR33480:SF1">
    <property type="entry name" value="TYR RECOMBINASE DOMAIN-CONTAINING PROTEIN"/>
    <property type="match status" value="1"/>
</dbReference>
<sequence length="251" mass="29247">MLTHLERFKNLVDTQWDIEIDSLALKDLNEKSATKPKLLPVTEDIIKLVKLVENKSEEAYKILTVTKDSNAYRILSETVLVGTILHNRKRVGDVQYLEWKSLREQFESNNTVLQTEIANSLTENERILTQNYRRIISIGKGSRPVTILIPKKMFKYYSLLCKLRNESWFASGNTYFFTYPKSEHWIDACSVIRKYAGLCNAKYPELLTSCRLRKHIATVTQLLNLQENEIGQLAKFMGHTGRTHESFYKFF</sequence>
<proteinExistence type="predicted"/>
<dbReference type="AlphaFoldDB" id="A0AAV8YFZ8"/>
<dbReference type="Proteomes" id="UP001162156">
    <property type="component" value="Unassembled WGS sequence"/>
</dbReference>
<organism evidence="1 2">
    <name type="scientific">Rhamnusium bicolor</name>
    <dbReference type="NCBI Taxonomy" id="1586634"/>
    <lineage>
        <taxon>Eukaryota</taxon>
        <taxon>Metazoa</taxon>
        <taxon>Ecdysozoa</taxon>
        <taxon>Arthropoda</taxon>
        <taxon>Hexapoda</taxon>
        <taxon>Insecta</taxon>
        <taxon>Pterygota</taxon>
        <taxon>Neoptera</taxon>
        <taxon>Endopterygota</taxon>
        <taxon>Coleoptera</taxon>
        <taxon>Polyphaga</taxon>
        <taxon>Cucujiformia</taxon>
        <taxon>Chrysomeloidea</taxon>
        <taxon>Cerambycidae</taxon>
        <taxon>Lepturinae</taxon>
        <taxon>Rhagiini</taxon>
        <taxon>Rhamnusium</taxon>
    </lineage>
</organism>
<dbReference type="EMBL" id="JANEYF010002185">
    <property type="protein sequence ID" value="KAJ8950215.1"/>
    <property type="molecule type" value="Genomic_DNA"/>
</dbReference>
<evidence type="ECO:0000313" key="1">
    <source>
        <dbReference type="EMBL" id="KAJ8950215.1"/>
    </source>
</evidence>